<feature type="region of interest" description="Disordered" evidence="6">
    <location>
        <begin position="1"/>
        <end position="43"/>
    </location>
</feature>
<dbReference type="EMBL" id="KQ964443">
    <property type="protein sequence ID" value="KXN73008.1"/>
    <property type="molecule type" value="Genomic_DNA"/>
</dbReference>
<keyword evidence="5" id="KW-0539">Nucleus</keyword>
<protein>
    <submittedName>
        <fullName evidence="8">ARM repeat-containing protein</fullName>
    </submittedName>
</protein>
<keyword evidence="9" id="KW-1185">Reference proteome</keyword>
<dbReference type="Pfam" id="PF09090">
    <property type="entry name" value="MIF4G_like_2"/>
    <property type="match status" value="1"/>
</dbReference>
<dbReference type="GO" id="GO:0006406">
    <property type="term" value="P:mRNA export from nucleus"/>
    <property type="evidence" value="ECO:0007669"/>
    <property type="project" value="InterPro"/>
</dbReference>
<dbReference type="AlphaFoldDB" id="A0A137PDC9"/>
<feature type="domain" description="MIF4G" evidence="7">
    <location>
        <begin position="47"/>
        <end position="262"/>
    </location>
</feature>
<keyword evidence="4" id="KW-0508">mRNA splicing</keyword>
<evidence type="ECO:0000256" key="5">
    <source>
        <dbReference type="ARBA" id="ARBA00023242"/>
    </source>
</evidence>
<dbReference type="PANTHER" id="PTHR12412">
    <property type="entry name" value="CAP BINDING PROTEIN"/>
    <property type="match status" value="1"/>
</dbReference>
<comment type="similarity">
    <text evidence="2">Belongs to the NCBP1 family.</text>
</comment>
<dbReference type="OrthoDB" id="10252707at2759"/>
<evidence type="ECO:0000256" key="3">
    <source>
        <dbReference type="ARBA" id="ARBA00022664"/>
    </source>
</evidence>
<organism evidence="8 9">
    <name type="scientific">Conidiobolus coronatus (strain ATCC 28846 / CBS 209.66 / NRRL 28638)</name>
    <name type="common">Delacroixia coronata</name>
    <dbReference type="NCBI Taxonomy" id="796925"/>
    <lineage>
        <taxon>Eukaryota</taxon>
        <taxon>Fungi</taxon>
        <taxon>Fungi incertae sedis</taxon>
        <taxon>Zoopagomycota</taxon>
        <taxon>Entomophthoromycotina</taxon>
        <taxon>Entomophthoromycetes</taxon>
        <taxon>Entomophthorales</taxon>
        <taxon>Ancylistaceae</taxon>
        <taxon>Conidiobolus</taxon>
    </lineage>
</organism>
<evidence type="ECO:0000256" key="2">
    <source>
        <dbReference type="ARBA" id="ARBA00007413"/>
    </source>
</evidence>
<dbReference type="InterPro" id="IPR016024">
    <property type="entry name" value="ARM-type_fold"/>
</dbReference>
<proteinExistence type="inferred from homology"/>
<reference evidence="8 9" key="1">
    <citation type="journal article" date="2015" name="Genome Biol. Evol.">
        <title>Phylogenomic analyses indicate that early fungi evolved digesting cell walls of algal ancestors of land plants.</title>
        <authorList>
            <person name="Chang Y."/>
            <person name="Wang S."/>
            <person name="Sekimoto S."/>
            <person name="Aerts A.L."/>
            <person name="Choi C."/>
            <person name="Clum A."/>
            <person name="LaButti K.M."/>
            <person name="Lindquist E.A."/>
            <person name="Yee Ngan C."/>
            <person name="Ohm R.A."/>
            <person name="Salamov A.A."/>
            <person name="Grigoriev I.V."/>
            <person name="Spatafora J.W."/>
            <person name="Berbee M.L."/>
        </authorList>
    </citation>
    <scope>NUCLEOTIDE SEQUENCE [LARGE SCALE GENOMIC DNA]</scope>
    <source>
        <strain evidence="8 9">NRRL 28638</strain>
    </source>
</reference>
<dbReference type="GO" id="GO:0000339">
    <property type="term" value="F:RNA cap binding"/>
    <property type="evidence" value="ECO:0007669"/>
    <property type="project" value="InterPro"/>
</dbReference>
<name>A0A137PDC9_CONC2</name>
<dbReference type="GO" id="GO:0003729">
    <property type="term" value="F:mRNA binding"/>
    <property type="evidence" value="ECO:0007669"/>
    <property type="project" value="TreeGrafter"/>
</dbReference>
<dbReference type="GO" id="GO:0005634">
    <property type="term" value="C:nucleus"/>
    <property type="evidence" value="ECO:0007669"/>
    <property type="project" value="UniProtKB-SubCell"/>
</dbReference>
<dbReference type="Proteomes" id="UP000070444">
    <property type="component" value="Unassembled WGS sequence"/>
</dbReference>
<dbReference type="GO" id="GO:0008380">
    <property type="term" value="P:RNA splicing"/>
    <property type="evidence" value="ECO:0007669"/>
    <property type="project" value="UniProtKB-KW"/>
</dbReference>
<dbReference type="PANTHER" id="PTHR12412:SF2">
    <property type="entry name" value="NUCLEAR CAP-BINDING PROTEIN SUBUNIT 1"/>
    <property type="match status" value="1"/>
</dbReference>
<dbReference type="InterPro" id="IPR015172">
    <property type="entry name" value="MIF4G-like_typ-1"/>
</dbReference>
<dbReference type="OMA" id="CAAEGLM"/>
<gene>
    <name evidence="8" type="ORF">CONCODRAFT_68634</name>
</gene>
<dbReference type="InterPro" id="IPR003890">
    <property type="entry name" value="MIF4G-like_typ-3"/>
</dbReference>
<sequence length="822" mass="95049">MVYYDKSSRGFRTGHHNKPYGRDRQRGHYNNRNRGYNQGPPKEDTFEHRLSNLILRVGDNISKNLQQNLEALTEILEKDYAKHSDFILDIFEKCISELPHKSSIYGTLVGLLTARNYDLGGAIVNRASTGFSHALETGDWRRAKILLRFFAELVNSNMILSSTLIAIYNNLLSVFNEENPIKDRVDCMVELVLASLPWAARDLSERNPHDFNRMFESIEKYISTRKSLQDPRLQVLTVHQKGYSGIPSDKLELLWAQMLKLKEQNWDAQILPKPYTLFESTLGSALQHDVPEFTPVPHDSSVTYPTPTNVFFCYSEHLTKCQSPAYYIISDVISDLIDLMEHNRRECIKYILSIPSSFPDDTFYTAKEVDPEQEAGEIDNPISLLSLEKIIIESIFNKVLTLPNPCHKPVYYGVLVVEGIKSSPVAFTYALKNAIPGIYEQISDLDIGCINRLYNWFSHYLSHIEYKWDFDSFGQVWDLEFVDFRRVFVAGTLEKCIRLAYYERIKEAISEPMQALIGDLSPEPSYKYKNVDENTPQGKLKKQIDSFIQSKADINMIKHCVNEANANPELTTDIIREIVIETLLVQGSKSFSHMLNVIERYSGVFTFLIDNDSAKDHLVQLVVSFWSPVPQWMGIQLDKFTNYNLISSSNIINWLFSENAMQHYHRAHVWEILQNTINKLRYWILDIETQIKRLSPDDNMQTDDFDPYADEISSLQTNLTSARQELKNNIFLVFQGFCSILSKYLTHLDGQGRNHNEDTLFRIMAGRFREFGRDYLEIYSPFMVTLENITFTKDVDPRVFSLFAELQSLANPPKFDQAFNFN</sequence>
<dbReference type="Pfam" id="PF09088">
    <property type="entry name" value="MIF4G_like"/>
    <property type="match status" value="1"/>
</dbReference>
<evidence type="ECO:0000256" key="1">
    <source>
        <dbReference type="ARBA" id="ARBA00004123"/>
    </source>
</evidence>
<dbReference type="InterPro" id="IPR027159">
    <property type="entry name" value="CBP80"/>
</dbReference>
<dbReference type="InterPro" id="IPR015174">
    <property type="entry name" value="MIF4G-like_typ-2"/>
</dbReference>
<dbReference type="GO" id="GO:0006397">
    <property type="term" value="P:mRNA processing"/>
    <property type="evidence" value="ECO:0007669"/>
    <property type="project" value="UniProtKB-KW"/>
</dbReference>
<dbReference type="SUPFAM" id="SSF48371">
    <property type="entry name" value="ARM repeat"/>
    <property type="match status" value="3"/>
</dbReference>
<dbReference type="SMART" id="SM00543">
    <property type="entry name" value="MIF4G"/>
    <property type="match status" value="1"/>
</dbReference>
<dbReference type="GO" id="GO:0005846">
    <property type="term" value="C:nuclear cap binding complex"/>
    <property type="evidence" value="ECO:0007669"/>
    <property type="project" value="InterPro"/>
</dbReference>
<evidence type="ECO:0000256" key="6">
    <source>
        <dbReference type="SAM" id="MobiDB-lite"/>
    </source>
</evidence>
<evidence type="ECO:0000313" key="8">
    <source>
        <dbReference type="EMBL" id="KXN73008.1"/>
    </source>
</evidence>
<keyword evidence="3" id="KW-0507">mRNA processing</keyword>
<dbReference type="GO" id="GO:0000184">
    <property type="term" value="P:nuclear-transcribed mRNA catabolic process, nonsense-mediated decay"/>
    <property type="evidence" value="ECO:0007669"/>
    <property type="project" value="TreeGrafter"/>
</dbReference>
<evidence type="ECO:0000259" key="7">
    <source>
        <dbReference type="SMART" id="SM00543"/>
    </source>
</evidence>
<comment type="subcellular location">
    <subcellularLocation>
        <location evidence="1">Nucleus</location>
    </subcellularLocation>
</comment>
<evidence type="ECO:0000256" key="4">
    <source>
        <dbReference type="ARBA" id="ARBA00023187"/>
    </source>
</evidence>
<evidence type="ECO:0000313" key="9">
    <source>
        <dbReference type="Proteomes" id="UP000070444"/>
    </source>
</evidence>
<dbReference type="Pfam" id="PF02854">
    <property type="entry name" value="MIF4G"/>
    <property type="match status" value="1"/>
</dbReference>
<dbReference type="STRING" id="796925.A0A137PDC9"/>
<accession>A0A137PDC9</accession>
<dbReference type="Gene3D" id="1.25.40.180">
    <property type="match status" value="3"/>
</dbReference>